<reference evidence="2 3" key="1">
    <citation type="submission" date="2017-11" db="EMBL/GenBank/DDBJ databases">
        <authorList>
            <person name="Han C.G."/>
        </authorList>
    </citation>
    <scope>NUCLEOTIDE SEQUENCE [LARGE SCALE GENOMIC DNA]</scope>
    <source>
        <strain evidence="2 3">ANC 5347</strain>
    </source>
</reference>
<dbReference type="RefSeq" id="WP_100357273.1">
    <property type="nucleotide sequence ID" value="NZ_PGOZ01000002.1"/>
</dbReference>
<accession>A0A2H9UPA7</accession>
<dbReference type="Proteomes" id="UP000242351">
    <property type="component" value="Unassembled WGS sequence"/>
</dbReference>
<dbReference type="EMBL" id="PGOZ01000002">
    <property type="protein sequence ID" value="PJI33548.1"/>
    <property type="molecule type" value="Genomic_DNA"/>
</dbReference>
<dbReference type="Pfam" id="PF08867">
    <property type="entry name" value="FRG"/>
    <property type="match status" value="1"/>
</dbReference>
<dbReference type="SMART" id="SM00901">
    <property type="entry name" value="FRG"/>
    <property type="match status" value="1"/>
</dbReference>
<gene>
    <name evidence="2" type="ORF">CU320_03895</name>
</gene>
<dbReference type="AlphaFoldDB" id="A0A2H9UPA7"/>
<name>A0A2H9UPA7_9GAMM</name>
<dbReference type="InterPro" id="IPR014966">
    <property type="entry name" value="FRG-dom"/>
</dbReference>
<feature type="domain" description="FRG" evidence="1">
    <location>
        <begin position="20"/>
        <end position="115"/>
    </location>
</feature>
<protein>
    <recommendedName>
        <fullName evidence="1">FRG domain-containing protein</fullName>
    </recommendedName>
</protein>
<sequence length="237" mass="27525">MSDWNIFLENIKTPEQELGNPAEIWYRGQSKCEWTLEPSLVRVDSWESKEKLLFDEFKRLSVGVFEKRSNDWDTLFDMQHYWIPTRLLDWTTVLGVALAFILHSDYSNDTDSAIYVLDPFALNRLSGRHEIIGLPEDASFEYKKTYWENRPVKIEKPLAIQPNYISDRLKAQAGRFTVFGTAGGNFEKTATDCFRKIILPASAKAEARIFLKWANLNEFTIYPDMVGIANHIKTKIF</sequence>
<evidence type="ECO:0000313" key="3">
    <source>
        <dbReference type="Proteomes" id="UP000242351"/>
    </source>
</evidence>
<comment type="caution">
    <text evidence="2">The sequence shown here is derived from an EMBL/GenBank/DDBJ whole genome shotgun (WGS) entry which is preliminary data.</text>
</comment>
<organism evidence="2 3">
    <name type="scientific">Acinetobacter pseudolwoffii</name>
    <dbReference type="NCBI Taxonomy" id="2053287"/>
    <lineage>
        <taxon>Bacteria</taxon>
        <taxon>Pseudomonadati</taxon>
        <taxon>Pseudomonadota</taxon>
        <taxon>Gammaproteobacteria</taxon>
        <taxon>Moraxellales</taxon>
        <taxon>Moraxellaceae</taxon>
        <taxon>Acinetobacter</taxon>
    </lineage>
</organism>
<evidence type="ECO:0000259" key="1">
    <source>
        <dbReference type="SMART" id="SM00901"/>
    </source>
</evidence>
<proteinExistence type="predicted"/>
<evidence type="ECO:0000313" key="2">
    <source>
        <dbReference type="EMBL" id="PJI33548.1"/>
    </source>
</evidence>
<reference evidence="2 3" key="2">
    <citation type="submission" date="2017-12" db="EMBL/GenBank/DDBJ databases">
        <title>Revising the taxonomy of the Acinetobacter lwoffii group: the description of Acinetobacter pseudolwoffii sp. nov. and emended description of Acinetobacter lwoffii.</title>
        <authorList>
            <person name="Nemec A."/>
        </authorList>
    </citation>
    <scope>NUCLEOTIDE SEQUENCE [LARGE SCALE GENOMIC DNA]</scope>
    <source>
        <strain evidence="2 3">ANC 5347</strain>
    </source>
</reference>